<evidence type="ECO:0000313" key="3">
    <source>
        <dbReference type="Proteomes" id="UP000273054"/>
    </source>
</evidence>
<accession>A0A2R8FCW9</accession>
<organism evidence="2">
    <name type="scientific">Brazilian cedratvirus IHUMI</name>
    <dbReference type="NCBI Taxonomy" id="2126980"/>
    <lineage>
        <taxon>Viruses</taxon>
        <taxon>Pithoviruses</taxon>
        <taxon>Orthocedratvirinae</taxon>
        <taxon>Alphacedratvirus</taxon>
        <taxon>Alphacedratvirus brasiliense</taxon>
    </lineage>
</organism>
<evidence type="ECO:0000313" key="2">
    <source>
        <dbReference type="EMBL" id="SPN78848.1"/>
    </source>
</evidence>
<feature type="region of interest" description="Disordered" evidence="1">
    <location>
        <begin position="1"/>
        <end position="30"/>
    </location>
</feature>
<dbReference type="Proteomes" id="UP000273054">
    <property type="component" value="Segment"/>
</dbReference>
<keyword evidence="3" id="KW-1185">Reference proteome</keyword>
<evidence type="ECO:0000256" key="1">
    <source>
        <dbReference type="SAM" id="MobiDB-lite"/>
    </source>
</evidence>
<name>A0A2R8FCW9_9VIRU</name>
<dbReference type="EMBL" id="LT994651">
    <property type="protein sequence ID" value="SPN78848.1"/>
    <property type="molecule type" value="Genomic_DNA"/>
</dbReference>
<sequence>MSTVSYSRLQTQPQTGFGQPQGGFRPRPEPCPVIATLGRGYPLYACTSTRGCELLNPRRESVQIRGCFNTYPRPIPFPGATTPGGNDSTITLI</sequence>
<proteinExistence type="predicted"/>
<reference evidence="2" key="1">
    <citation type="submission" date="2018-03" db="EMBL/GenBank/DDBJ databases">
        <authorList>
            <consortium name="Urmite Genomes"/>
        </authorList>
    </citation>
    <scope>NUCLEOTIDE SEQUENCE [LARGE SCALE GENOMIC DNA]</scope>
    <source>
        <strain evidence="2">IHUMI-27.7</strain>
    </source>
</reference>
<protein>
    <submittedName>
        <fullName evidence="2">Uncharacterized protein</fullName>
    </submittedName>
</protein>
<feature type="compositionally biased region" description="Low complexity" evidence="1">
    <location>
        <begin position="10"/>
        <end position="25"/>
    </location>
</feature>
<gene>
    <name evidence="2" type="ORF">BRZCDTV_32</name>
</gene>